<dbReference type="InterPro" id="IPR019756">
    <property type="entry name" value="Pept_S26A_signal_pept_1_Ser-AS"/>
</dbReference>
<dbReference type="InterPro" id="IPR001733">
    <property type="entry name" value="Peptidase_S26B"/>
</dbReference>
<evidence type="ECO:0000256" key="14">
    <source>
        <dbReference type="ARBA" id="ARBA00047037"/>
    </source>
</evidence>
<evidence type="ECO:0000256" key="12">
    <source>
        <dbReference type="ARBA" id="ARBA00023136"/>
    </source>
</evidence>
<keyword evidence="11" id="KW-1133">Transmembrane helix</keyword>
<comment type="similarity">
    <text evidence="3 15">Belongs to the peptidase S26B family.</text>
</comment>
<keyword evidence="18" id="KW-1185">Reference proteome</keyword>
<dbReference type="Proteomes" id="UP000094455">
    <property type="component" value="Unassembled WGS sequence"/>
</dbReference>
<evidence type="ECO:0000256" key="1">
    <source>
        <dbReference type="ARBA" id="ARBA00000677"/>
    </source>
</evidence>
<reference evidence="17 18" key="1">
    <citation type="journal article" date="2016" name="Proc. Natl. Acad. Sci. U.S.A.">
        <title>Comparative genomics of biotechnologically important yeasts.</title>
        <authorList>
            <person name="Riley R."/>
            <person name="Haridas S."/>
            <person name="Wolfe K.H."/>
            <person name="Lopes M.R."/>
            <person name="Hittinger C.T."/>
            <person name="Goeker M."/>
            <person name="Salamov A.A."/>
            <person name="Wisecaver J.H."/>
            <person name="Long T.M."/>
            <person name="Calvey C.H."/>
            <person name="Aerts A.L."/>
            <person name="Barry K.W."/>
            <person name="Choi C."/>
            <person name="Clum A."/>
            <person name="Coughlan A.Y."/>
            <person name="Deshpande S."/>
            <person name="Douglass A.P."/>
            <person name="Hanson S.J."/>
            <person name="Klenk H.-P."/>
            <person name="LaButti K.M."/>
            <person name="Lapidus A."/>
            <person name="Lindquist E.A."/>
            <person name="Lipzen A.M."/>
            <person name="Meier-Kolthoff J.P."/>
            <person name="Ohm R.A."/>
            <person name="Otillar R.P."/>
            <person name="Pangilinan J.L."/>
            <person name="Peng Y."/>
            <person name="Rokas A."/>
            <person name="Rosa C.A."/>
            <person name="Scheuner C."/>
            <person name="Sibirny A.A."/>
            <person name="Slot J.C."/>
            <person name="Stielow J.B."/>
            <person name="Sun H."/>
            <person name="Kurtzman C.P."/>
            <person name="Blackwell M."/>
            <person name="Grigoriev I.V."/>
            <person name="Jeffries T.W."/>
        </authorList>
    </citation>
    <scope>NUCLEOTIDE SEQUENCE [LARGE SCALE GENOMIC DNA]</scope>
    <source>
        <strain evidence="17 18">NRRL Y-2026</strain>
    </source>
</reference>
<keyword evidence="10" id="KW-0735">Signal-anchor</keyword>
<evidence type="ECO:0000256" key="9">
    <source>
        <dbReference type="ARBA" id="ARBA00022824"/>
    </source>
</evidence>
<dbReference type="EMBL" id="KV454001">
    <property type="protein sequence ID" value="ODQ49516.1"/>
    <property type="molecule type" value="Genomic_DNA"/>
</dbReference>
<dbReference type="PROSITE" id="PS00501">
    <property type="entry name" value="SPASE_I_1"/>
    <property type="match status" value="1"/>
</dbReference>
<dbReference type="GO" id="GO:0005787">
    <property type="term" value="C:signal peptidase complex"/>
    <property type="evidence" value="ECO:0007669"/>
    <property type="project" value="EnsemblFungi"/>
</dbReference>
<dbReference type="GO" id="GO:0045047">
    <property type="term" value="P:protein targeting to ER"/>
    <property type="evidence" value="ECO:0007669"/>
    <property type="project" value="EnsemblFungi"/>
</dbReference>
<name>A0A1E3NU49_9ASCO</name>
<evidence type="ECO:0000256" key="13">
    <source>
        <dbReference type="ARBA" id="ARBA00045533"/>
    </source>
</evidence>
<sequence>MNVKTLRLQLNNALTMMMVIASAFAIWKGLSVATGSSSPLVVVLSGSMEPAFQRGDILFLWNREARVAVGDIVVYNAPQRDIPIVHRVVREHVVATQGGDTDQFLLTKGDNNERDDLPLYGYGKTYLHRGRDIVGSVKGYLPKIGYVTILITENVYFKYAMFGFLAVSALFSQE</sequence>
<comment type="subunit">
    <text evidence="14">Component of the signal peptidase complex (SPC) composed of a catalytic subunit SEC11 and three accessory subunits SPC1, SPC2 and SPC3. The complex induces a local thinning of the ER membrane which is used to measure the length of the signal peptide (SP) h-region of protein substrates. This ensures the selectivity of the complex towards h-regions shorter than 18-20 amino acids. SPC associates with the translocon complex.</text>
</comment>
<dbReference type="GO" id="GO:0009003">
    <property type="term" value="F:signal peptidase activity"/>
    <property type="evidence" value="ECO:0007669"/>
    <property type="project" value="UniProtKB-EC"/>
</dbReference>
<evidence type="ECO:0000256" key="15">
    <source>
        <dbReference type="RuleBase" id="RU362047"/>
    </source>
</evidence>
<keyword evidence="9 15" id="KW-0256">Endoplasmic reticulum</keyword>
<protein>
    <recommendedName>
        <fullName evidence="5 15">Signal peptidase complex catalytic subunit SEC11</fullName>
        <ecNumber evidence="4 15">3.4.21.89</ecNumber>
    </recommendedName>
</protein>
<keyword evidence="8 15" id="KW-0378">Hydrolase</keyword>
<dbReference type="Pfam" id="PF10502">
    <property type="entry name" value="Peptidase_S26"/>
    <property type="match status" value="1"/>
</dbReference>
<dbReference type="PANTHER" id="PTHR10806:SF6">
    <property type="entry name" value="SIGNAL PEPTIDASE COMPLEX CATALYTIC SUBUNIT SEC11"/>
    <property type="match status" value="1"/>
</dbReference>
<dbReference type="SUPFAM" id="SSF51306">
    <property type="entry name" value="LexA/Signal peptidase"/>
    <property type="match status" value="1"/>
</dbReference>
<keyword evidence="6 15" id="KW-0645">Protease</keyword>
<comment type="function">
    <text evidence="13">Catalytic component of the signal peptidase complex (SPC) which catalyzes the cleavage of N-terminal signal sequences from nascent proteins as they are translocated into the lumen of the endoplasmic reticulum. Specifically cleaves N-terminal signal peptides that contain a hydrophobic alpha-helix (h-region) shorter than 18-20 amino acids.</text>
</comment>
<dbReference type="InterPro" id="IPR019533">
    <property type="entry name" value="Peptidase_S26"/>
</dbReference>
<dbReference type="RefSeq" id="XP_019020629.1">
    <property type="nucleotide sequence ID" value="XM_019163815.1"/>
</dbReference>
<dbReference type="PRINTS" id="PR00728">
    <property type="entry name" value="SIGNALPTASE"/>
</dbReference>
<keyword evidence="7" id="KW-0812">Transmembrane</keyword>
<evidence type="ECO:0000256" key="3">
    <source>
        <dbReference type="ARBA" id="ARBA00011035"/>
    </source>
</evidence>
<dbReference type="EC" id="3.4.21.89" evidence="4 15"/>
<feature type="domain" description="Peptidase S26" evidence="16">
    <location>
        <begin position="19"/>
        <end position="89"/>
    </location>
</feature>
<dbReference type="CDD" id="cd06530">
    <property type="entry name" value="S26_SPase_I"/>
    <property type="match status" value="1"/>
</dbReference>
<dbReference type="PANTHER" id="PTHR10806">
    <property type="entry name" value="SIGNAL PEPTIDASE COMPLEX CATALYTIC SUBUNIT SEC11"/>
    <property type="match status" value="1"/>
</dbReference>
<evidence type="ECO:0000256" key="8">
    <source>
        <dbReference type="ARBA" id="ARBA00022801"/>
    </source>
</evidence>
<evidence type="ECO:0000256" key="5">
    <source>
        <dbReference type="ARBA" id="ARBA00019685"/>
    </source>
</evidence>
<accession>A0A1E3NU49</accession>
<comment type="catalytic activity">
    <reaction evidence="1 15">
        <text>Cleavage of hydrophobic, N-terminal signal or leader sequences from secreted and periplasmic proteins.</text>
        <dbReference type="EC" id="3.4.21.89"/>
    </reaction>
</comment>
<evidence type="ECO:0000256" key="6">
    <source>
        <dbReference type="ARBA" id="ARBA00022670"/>
    </source>
</evidence>
<evidence type="ECO:0000313" key="17">
    <source>
        <dbReference type="EMBL" id="ODQ49516.1"/>
    </source>
</evidence>
<dbReference type="OrthoDB" id="10257561at2759"/>
<proteinExistence type="inferred from homology"/>
<evidence type="ECO:0000256" key="11">
    <source>
        <dbReference type="ARBA" id="ARBA00022989"/>
    </source>
</evidence>
<dbReference type="AlphaFoldDB" id="A0A1E3NU49"/>
<dbReference type="STRING" id="763406.A0A1E3NU49"/>
<comment type="subcellular location">
    <subcellularLocation>
        <location evidence="2">Endoplasmic reticulum membrane</location>
        <topology evidence="2">Single-pass type II membrane protein</topology>
    </subcellularLocation>
</comment>
<dbReference type="GO" id="GO:0006465">
    <property type="term" value="P:signal peptide processing"/>
    <property type="evidence" value="ECO:0007669"/>
    <property type="project" value="UniProtKB-UniRule"/>
</dbReference>
<evidence type="ECO:0000256" key="2">
    <source>
        <dbReference type="ARBA" id="ARBA00004648"/>
    </source>
</evidence>
<dbReference type="Gene3D" id="2.10.109.10">
    <property type="entry name" value="Umud Fragment, subunit A"/>
    <property type="match status" value="1"/>
</dbReference>
<evidence type="ECO:0000256" key="7">
    <source>
        <dbReference type="ARBA" id="ARBA00022692"/>
    </source>
</evidence>
<gene>
    <name evidence="17" type="ORF">PICMEDRAFT_71062</name>
</gene>
<evidence type="ECO:0000256" key="4">
    <source>
        <dbReference type="ARBA" id="ARBA00013208"/>
    </source>
</evidence>
<dbReference type="NCBIfam" id="TIGR02228">
    <property type="entry name" value="sigpep_I_arch"/>
    <property type="match status" value="1"/>
</dbReference>
<evidence type="ECO:0000313" key="18">
    <source>
        <dbReference type="Proteomes" id="UP000094455"/>
    </source>
</evidence>
<keyword evidence="12" id="KW-0472">Membrane</keyword>
<dbReference type="GeneID" id="30180502"/>
<evidence type="ECO:0000256" key="10">
    <source>
        <dbReference type="ARBA" id="ARBA00022968"/>
    </source>
</evidence>
<evidence type="ECO:0000259" key="16">
    <source>
        <dbReference type="Pfam" id="PF10502"/>
    </source>
</evidence>
<dbReference type="GO" id="GO:0004252">
    <property type="term" value="F:serine-type endopeptidase activity"/>
    <property type="evidence" value="ECO:0007669"/>
    <property type="project" value="InterPro"/>
</dbReference>
<organism evidence="17 18">
    <name type="scientific">Pichia membranifaciens NRRL Y-2026</name>
    <dbReference type="NCBI Taxonomy" id="763406"/>
    <lineage>
        <taxon>Eukaryota</taxon>
        <taxon>Fungi</taxon>
        <taxon>Dikarya</taxon>
        <taxon>Ascomycota</taxon>
        <taxon>Saccharomycotina</taxon>
        <taxon>Pichiomycetes</taxon>
        <taxon>Pichiales</taxon>
        <taxon>Pichiaceae</taxon>
        <taxon>Pichia</taxon>
    </lineage>
</organism>
<dbReference type="InterPro" id="IPR036286">
    <property type="entry name" value="LexA/Signal_pep-like_sf"/>
</dbReference>